<accession>A0A0C9WGS7</accession>
<name>A0A0C9WGS7_9AGAR</name>
<sequence>MASSVVNKCWLTILELSSSTALSMKSHPNPDDHYTTGRFFQHPQRMTTPQNSQYP</sequence>
<dbReference type="EMBL" id="KN839340">
    <property type="protein sequence ID" value="KIJ89964.1"/>
    <property type="molecule type" value="Genomic_DNA"/>
</dbReference>
<dbReference type="HOGENOM" id="CLU_3032727_0_0_1"/>
<reference evidence="2 3" key="1">
    <citation type="submission" date="2014-04" db="EMBL/GenBank/DDBJ databases">
        <authorList>
            <consortium name="DOE Joint Genome Institute"/>
            <person name="Kuo A."/>
            <person name="Kohler A."/>
            <person name="Nagy L.G."/>
            <person name="Floudas D."/>
            <person name="Copeland A."/>
            <person name="Barry K.W."/>
            <person name="Cichocki N."/>
            <person name="Veneault-Fourrey C."/>
            <person name="LaButti K."/>
            <person name="Lindquist E.A."/>
            <person name="Lipzen A."/>
            <person name="Lundell T."/>
            <person name="Morin E."/>
            <person name="Murat C."/>
            <person name="Sun H."/>
            <person name="Tunlid A."/>
            <person name="Henrissat B."/>
            <person name="Grigoriev I.V."/>
            <person name="Hibbett D.S."/>
            <person name="Martin F."/>
            <person name="Nordberg H.P."/>
            <person name="Cantor M.N."/>
            <person name="Hua S.X."/>
        </authorList>
    </citation>
    <scope>NUCLEOTIDE SEQUENCE [LARGE SCALE GENOMIC DNA]</scope>
    <source>
        <strain evidence="2 3">LaAM-08-1</strain>
    </source>
</reference>
<reference evidence="3" key="2">
    <citation type="submission" date="2015-01" db="EMBL/GenBank/DDBJ databases">
        <title>Evolutionary Origins and Diversification of the Mycorrhizal Mutualists.</title>
        <authorList>
            <consortium name="DOE Joint Genome Institute"/>
            <consortium name="Mycorrhizal Genomics Consortium"/>
            <person name="Kohler A."/>
            <person name="Kuo A."/>
            <person name="Nagy L.G."/>
            <person name="Floudas D."/>
            <person name="Copeland A."/>
            <person name="Barry K.W."/>
            <person name="Cichocki N."/>
            <person name="Veneault-Fourrey C."/>
            <person name="LaButti K."/>
            <person name="Lindquist E.A."/>
            <person name="Lipzen A."/>
            <person name="Lundell T."/>
            <person name="Morin E."/>
            <person name="Murat C."/>
            <person name="Riley R."/>
            <person name="Ohm R."/>
            <person name="Sun H."/>
            <person name="Tunlid A."/>
            <person name="Henrissat B."/>
            <person name="Grigoriev I.V."/>
            <person name="Hibbett D.S."/>
            <person name="Martin F."/>
        </authorList>
    </citation>
    <scope>NUCLEOTIDE SEQUENCE [LARGE SCALE GENOMIC DNA]</scope>
    <source>
        <strain evidence="3">LaAM-08-1</strain>
    </source>
</reference>
<protein>
    <submittedName>
        <fullName evidence="2">Uncharacterized protein</fullName>
    </submittedName>
</protein>
<organism evidence="2 3">
    <name type="scientific">Laccaria amethystina LaAM-08-1</name>
    <dbReference type="NCBI Taxonomy" id="1095629"/>
    <lineage>
        <taxon>Eukaryota</taxon>
        <taxon>Fungi</taxon>
        <taxon>Dikarya</taxon>
        <taxon>Basidiomycota</taxon>
        <taxon>Agaricomycotina</taxon>
        <taxon>Agaricomycetes</taxon>
        <taxon>Agaricomycetidae</taxon>
        <taxon>Agaricales</taxon>
        <taxon>Agaricineae</taxon>
        <taxon>Hydnangiaceae</taxon>
        <taxon>Laccaria</taxon>
    </lineage>
</organism>
<evidence type="ECO:0000313" key="2">
    <source>
        <dbReference type="EMBL" id="KIJ89964.1"/>
    </source>
</evidence>
<dbReference type="Proteomes" id="UP000054477">
    <property type="component" value="Unassembled WGS sequence"/>
</dbReference>
<gene>
    <name evidence="2" type="ORF">K443DRAFT_15639</name>
</gene>
<keyword evidence="3" id="KW-1185">Reference proteome</keyword>
<dbReference type="AlphaFoldDB" id="A0A0C9WGS7"/>
<evidence type="ECO:0000256" key="1">
    <source>
        <dbReference type="SAM" id="MobiDB-lite"/>
    </source>
</evidence>
<evidence type="ECO:0000313" key="3">
    <source>
        <dbReference type="Proteomes" id="UP000054477"/>
    </source>
</evidence>
<feature type="region of interest" description="Disordered" evidence="1">
    <location>
        <begin position="22"/>
        <end position="55"/>
    </location>
</feature>
<feature type="compositionally biased region" description="Polar residues" evidence="1">
    <location>
        <begin position="44"/>
        <end position="55"/>
    </location>
</feature>
<proteinExistence type="predicted"/>